<reference evidence="1 2" key="1">
    <citation type="journal article" date="2016" name="Nat. Commun.">
        <title>Thousands of microbial genomes shed light on interconnected biogeochemical processes in an aquifer system.</title>
        <authorList>
            <person name="Anantharaman K."/>
            <person name="Brown C.T."/>
            <person name="Hug L.A."/>
            <person name="Sharon I."/>
            <person name="Castelle C.J."/>
            <person name="Probst A.J."/>
            <person name="Thomas B.C."/>
            <person name="Singh A."/>
            <person name="Wilkins M.J."/>
            <person name="Karaoz U."/>
            <person name="Brodie E.L."/>
            <person name="Williams K.H."/>
            <person name="Hubbard S.S."/>
            <person name="Banfield J.F."/>
        </authorList>
    </citation>
    <scope>NUCLEOTIDE SEQUENCE [LARGE SCALE GENOMIC DNA]</scope>
</reference>
<evidence type="ECO:0000313" key="2">
    <source>
        <dbReference type="Proteomes" id="UP000178908"/>
    </source>
</evidence>
<evidence type="ECO:0000313" key="1">
    <source>
        <dbReference type="EMBL" id="OGN09217.1"/>
    </source>
</evidence>
<sequence>MKKKITIDTLARMTQDQFSKIDERFDGVDATLSQLKEGQQKLEAGQQRIIDVLLEIPSKKAFERLDNKVQTFDARLTSVERKVGK</sequence>
<dbReference type="Proteomes" id="UP000178908">
    <property type="component" value="Unassembled WGS sequence"/>
</dbReference>
<organism evidence="1 2">
    <name type="scientific">Candidatus Yanofskybacteria bacterium RIFCSPHIGHO2_02_FULL_39_10</name>
    <dbReference type="NCBI Taxonomy" id="1802674"/>
    <lineage>
        <taxon>Bacteria</taxon>
        <taxon>Candidatus Yanofskyibacteriota</taxon>
    </lineage>
</organism>
<gene>
    <name evidence="1" type="ORF">A3C61_02230</name>
</gene>
<proteinExistence type="predicted"/>
<accession>A0A1F8F7U1</accession>
<name>A0A1F8F7U1_9BACT</name>
<dbReference type="AlphaFoldDB" id="A0A1F8F7U1"/>
<protein>
    <submittedName>
        <fullName evidence="1">Uncharacterized protein</fullName>
    </submittedName>
</protein>
<comment type="caution">
    <text evidence="1">The sequence shown here is derived from an EMBL/GenBank/DDBJ whole genome shotgun (WGS) entry which is preliminary data.</text>
</comment>
<dbReference type="EMBL" id="MGJO01000028">
    <property type="protein sequence ID" value="OGN09217.1"/>
    <property type="molecule type" value="Genomic_DNA"/>
</dbReference>